<reference evidence="1" key="1">
    <citation type="submission" date="2023-04" db="EMBL/GenBank/DDBJ databases">
        <title>Draft Genome sequencing of Naganishia species isolated from polar environments using Oxford Nanopore Technology.</title>
        <authorList>
            <person name="Leo P."/>
            <person name="Venkateswaran K."/>
        </authorList>
    </citation>
    <scope>NUCLEOTIDE SEQUENCE</scope>
    <source>
        <strain evidence="1">MNA-CCFEE 5262</strain>
    </source>
</reference>
<dbReference type="EMBL" id="JASBWS010000021">
    <property type="protein sequence ID" value="KAJ9110986.1"/>
    <property type="molecule type" value="Genomic_DNA"/>
</dbReference>
<name>A0ACC2WIR7_9TREE</name>
<gene>
    <name evidence="1" type="ORF">QFC20_002753</name>
</gene>
<sequence length="358" mass="40187">MSMMAAGAPPVAGQSFSMQAPRIPGAVLTNGLANPYIQHNSLASAGPVYPYNASVYSEQPYQREPGRIPTLSHEQSQRIGGYESGIYAYAGGMPDSLPRNSPSRFAQVRMSPAGMNPDGYMGALNPSRYPSTIYPDPPEMQRSEPTWRDAYDCEGCRDERLREDSERYAKEHIREGADGENTYRNKQNARPRRQAHRDHDEFDPQSPRPEDLRLDALRLHVVEPRGGNTNRSGRERHVSMPRNWVHANEGSGPESPASQRLSPHVAHRDSRIRSQSRDGHGRIGGTTAHHITPPDQRNLRPPQSLPHYLGSPIQEDMTEVFPLASRRNSPSRMHRHEYEGNQPAGFTTRSKLHPNFPK</sequence>
<evidence type="ECO:0000313" key="2">
    <source>
        <dbReference type="Proteomes" id="UP001230649"/>
    </source>
</evidence>
<evidence type="ECO:0000313" key="1">
    <source>
        <dbReference type="EMBL" id="KAJ9110986.1"/>
    </source>
</evidence>
<comment type="caution">
    <text evidence="1">The sequence shown here is derived from an EMBL/GenBank/DDBJ whole genome shotgun (WGS) entry which is preliminary data.</text>
</comment>
<protein>
    <submittedName>
        <fullName evidence="1">Uncharacterized protein</fullName>
    </submittedName>
</protein>
<proteinExistence type="predicted"/>
<accession>A0ACC2WIR7</accession>
<organism evidence="1 2">
    <name type="scientific">Naganishia adeliensis</name>
    <dbReference type="NCBI Taxonomy" id="92952"/>
    <lineage>
        <taxon>Eukaryota</taxon>
        <taxon>Fungi</taxon>
        <taxon>Dikarya</taxon>
        <taxon>Basidiomycota</taxon>
        <taxon>Agaricomycotina</taxon>
        <taxon>Tremellomycetes</taxon>
        <taxon>Filobasidiales</taxon>
        <taxon>Filobasidiaceae</taxon>
        <taxon>Naganishia</taxon>
    </lineage>
</organism>
<dbReference type="Proteomes" id="UP001230649">
    <property type="component" value="Unassembled WGS sequence"/>
</dbReference>
<keyword evidence="2" id="KW-1185">Reference proteome</keyword>